<dbReference type="SMART" id="SM00382">
    <property type="entry name" value="AAA"/>
    <property type="match status" value="1"/>
</dbReference>
<evidence type="ECO:0000313" key="6">
    <source>
        <dbReference type="Proteomes" id="UP000317158"/>
    </source>
</evidence>
<evidence type="ECO:0000259" key="4">
    <source>
        <dbReference type="SMART" id="SM00382"/>
    </source>
</evidence>
<dbReference type="PANTHER" id="PTHR23076">
    <property type="entry name" value="METALLOPROTEASE M41 FTSH"/>
    <property type="match status" value="1"/>
</dbReference>
<dbReference type="GO" id="GO:0006508">
    <property type="term" value="P:proteolysis"/>
    <property type="evidence" value="ECO:0007669"/>
    <property type="project" value="TreeGrafter"/>
</dbReference>
<dbReference type="CDD" id="cd19481">
    <property type="entry name" value="RecA-like_protease"/>
    <property type="match status" value="1"/>
</dbReference>
<dbReference type="PANTHER" id="PTHR23076:SF97">
    <property type="entry name" value="ATP-DEPENDENT ZINC METALLOPROTEASE YME1L1"/>
    <property type="match status" value="1"/>
</dbReference>
<dbReference type="GO" id="GO:0005524">
    <property type="term" value="F:ATP binding"/>
    <property type="evidence" value="ECO:0007669"/>
    <property type="project" value="UniProtKB-KW"/>
</dbReference>
<name>A0A520KU50_METT2</name>
<evidence type="ECO:0000256" key="2">
    <source>
        <dbReference type="ARBA" id="ARBA00022840"/>
    </source>
</evidence>
<dbReference type="InterPro" id="IPR003593">
    <property type="entry name" value="AAA+_ATPase"/>
</dbReference>
<dbReference type="SUPFAM" id="SSF52540">
    <property type="entry name" value="P-loop containing nucleoside triphosphate hydrolases"/>
    <property type="match status" value="1"/>
</dbReference>
<dbReference type="InterPro" id="IPR003959">
    <property type="entry name" value="ATPase_AAA_core"/>
</dbReference>
<dbReference type="Proteomes" id="UP000317158">
    <property type="component" value="Unassembled WGS sequence"/>
</dbReference>
<dbReference type="InterPro" id="IPR001270">
    <property type="entry name" value="ClpA/B"/>
</dbReference>
<dbReference type="InterPro" id="IPR003960">
    <property type="entry name" value="ATPase_AAA_CS"/>
</dbReference>
<evidence type="ECO:0000313" key="5">
    <source>
        <dbReference type="EMBL" id="RZN65653.1"/>
    </source>
</evidence>
<dbReference type="Pfam" id="PF23902">
    <property type="entry name" value="AAA_lid_PRS2_C"/>
    <property type="match status" value="1"/>
</dbReference>
<proteinExistence type="inferred from homology"/>
<comment type="similarity">
    <text evidence="3">Belongs to the AAA ATPase family.</text>
</comment>
<feature type="domain" description="AAA+ ATPase" evidence="4">
    <location>
        <begin position="135"/>
        <end position="270"/>
    </location>
</feature>
<dbReference type="PROSITE" id="PS00674">
    <property type="entry name" value="AAA"/>
    <property type="match status" value="1"/>
</dbReference>
<accession>A0A520KU50</accession>
<dbReference type="InterPro" id="IPR027417">
    <property type="entry name" value="P-loop_NTPase"/>
</dbReference>
<sequence length="359" mass="41140">MNTKYLMLKNAGFPMITGCEEKPIIKNKELFEKYVKEQWIGMCVKKGDYLFDKYISPGFAFKAVIVEPENSIIDESTVILLEEEIVDEIDEEIEEDFKKEYRIKFSDVIGQKSAKSKCSVIKMFLQDPDKFGDWAPKNILFYGPSGTGKTMLAKALVSETNAEMVCINATSLIGGFVGEGSSNIHRLYDYAEKNAPCIIFIDEIDAIALDRRYQELRGDVSEIVNALITEMDGIKDRRGVCLIAATNLPNVLDNAIKNRFEEEIEFTLPNFSDRLEILKRYMKTYPIPFSDKINLKKFARYLEGYSGRDIVEKVLKVALHRALINDEKEVKEEHLISAFNDSEIIMKKKRNLPANNLYR</sequence>
<dbReference type="Gene3D" id="1.10.8.60">
    <property type="match status" value="1"/>
</dbReference>
<dbReference type="AlphaFoldDB" id="A0A520KU50"/>
<protein>
    <submittedName>
        <fullName evidence="5">AAA family ATPase</fullName>
    </submittedName>
</protein>
<dbReference type="EMBL" id="RXIF01000001">
    <property type="protein sequence ID" value="RZN65653.1"/>
    <property type="molecule type" value="Genomic_DNA"/>
</dbReference>
<dbReference type="InterPro" id="IPR029067">
    <property type="entry name" value="CDC48_domain_2-like_sf"/>
</dbReference>
<dbReference type="GO" id="GO:0016887">
    <property type="term" value="F:ATP hydrolysis activity"/>
    <property type="evidence" value="ECO:0007669"/>
    <property type="project" value="InterPro"/>
</dbReference>
<organism evidence="5 6">
    <name type="scientific">Methanoliparum thermophilum</name>
    <dbReference type="NCBI Taxonomy" id="2491083"/>
    <lineage>
        <taxon>Archaea</taxon>
        <taxon>Methanobacteriati</taxon>
        <taxon>Methanobacteriota</taxon>
        <taxon>Candidatus Methanoliparia</taxon>
        <taxon>Candidatus Methanoliparales</taxon>
        <taxon>Candidatus Methanoliparaceae</taxon>
        <taxon>Candidatus Methanoliparum</taxon>
    </lineage>
</organism>
<keyword evidence="2 3" id="KW-0067">ATP-binding</keyword>
<dbReference type="Pfam" id="PF23900">
    <property type="entry name" value="PRS2_N"/>
    <property type="match status" value="1"/>
</dbReference>
<dbReference type="SUPFAM" id="SSF54585">
    <property type="entry name" value="Cdc48 domain 2-like"/>
    <property type="match status" value="1"/>
</dbReference>
<keyword evidence="1 3" id="KW-0547">Nucleotide-binding</keyword>
<evidence type="ECO:0000256" key="3">
    <source>
        <dbReference type="RuleBase" id="RU003651"/>
    </source>
</evidence>
<dbReference type="Gene3D" id="3.40.50.300">
    <property type="entry name" value="P-loop containing nucleotide triphosphate hydrolases"/>
    <property type="match status" value="1"/>
</dbReference>
<dbReference type="Pfam" id="PF00004">
    <property type="entry name" value="AAA"/>
    <property type="match status" value="1"/>
</dbReference>
<evidence type="ECO:0000256" key="1">
    <source>
        <dbReference type="ARBA" id="ARBA00022741"/>
    </source>
</evidence>
<dbReference type="InterPro" id="IPR057405">
    <property type="entry name" value="PRS2-like_N"/>
</dbReference>
<reference evidence="5 6" key="1">
    <citation type="journal article" date="2019" name="Nat. Microbiol.">
        <title>Wide diversity of methane and short-chain alkane metabolisms in uncultured archaea.</title>
        <authorList>
            <person name="Borrel G."/>
            <person name="Adam P.S."/>
            <person name="McKay L.J."/>
            <person name="Chen L.X."/>
            <person name="Sierra-Garcia I.N."/>
            <person name="Sieber C.M."/>
            <person name="Letourneur Q."/>
            <person name="Ghozlane A."/>
            <person name="Andersen G.L."/>
            <person name="Li W.J."/>
            <person name="Hallam S.J."/>
            <person name="Muyzer G."/>
            <person name="de Oliveira V.M."/>
            <person name="Inskeep W.P."/>
            <person name="Banfield J.F."/>
            <person name="Gribaldo S."/>
        </authorList>
    </citation>
    <scope>NUCLEOTIDE SEQUENCE [LARGE SCALE GENOMIC DNA]</scope>
    <source>
        <strain evidence="5">NM1a</strain>
    </source>
</reference>
<dbReference type="PRINTS" id="PR00300">
    <property type="entry name" value="CLPPROTEASEA"/>
</dbReference>
<dbReference type="InterPro" id="IPR057408">
    <property type="entry name" value="PRS2_C_AAA_lid"/>
</dbReference>
<comment type="caution">
    <text evidence="5">The sequence shown here is derived from an EMBL/GenBank/DDBJ whole genome shotgun (WGS) entry which is preliminary data.</text>
</comment>
<dbReference type="GO" id="GO:0004176">
    <property type="term" value="F:ATP-dependent peptidase activity"/>
    <property type="evidence" value="ECO:0007669"/>
    <property type="project" value="TreeGrafter"/>
</dbReference>
<gene>
    <name evidence="5" type="ORF">EF806_00200</name>
</gene>